<dbReference type="GO" id="GO:0032259">
    <property type="term" value="P:methylation"/>
    <property type="evidence" value="ECO:0007669"/>
    <property type="project" value="UniProtKB-KW"/>
</dbReference>
<dbReference type="Gene3D" id="3.40.50.150">
    <property type="entry name" value="Vaccinia Virus protein VP39"/>
    <property type="match status" value="1"/>
</dbReference>
<dbReference type="PANTHER" id="PTHR43861:SF1">
    <property type="entry name" value="TRANS-ACONITATE 2-METHYLTRANSFERASE"/>
    <property type="match status" value="1"/>
</dbReference>
<evidence type="ECO:0000256" key="2">
    <source>
        <dbReference type="ARBA" id="ARBA00022679"/>
    </source>
</evidence>
<dbReference type="OrthoDB" id="9791837at2"/>
<dbReference type="EMBL" id="CP046115">
    <property type="protein sequence ID" value="QGN38048.1"/>
    <property type="molecule type" value="Genomic_DNA"/>
</dbReference>
<feature type="domain" description="Methyltransferase" evidence="3">
    <location>
        <begin position="47"/>
        <end position="130"/>
    </location>
</feature>
<dbReference type="RefSeq" id="WP_154680467.1">
    <property type="nucleotide sequence ID" value="NZ_CP046115.1"/>
</dbReference>
<dbReference type="InterPro" id="IPR041698">
    <property type="entry name" value="Methyltransf_25"/>
</dbReference>
<sequence length="202" mass="22596">MDHPSAKNIIALYEKQWATFQAQRSTSLFEKPWLDQFLAHLRPGGTILDIGCGNGSPIAEYFLRRGFPVTGVDASPSMIARCRQKFPMGRWLTGDMRELALAERFDGVVAWDSFFHLPRADQRRMFSLFAAHSGDGAALMFNTGTSDGEAVGQFAGEALYHASLAPEEYRNLLRQNAFEVVNHSVEDPQCGGRTVWLAVKRR</sequence>
<accession>A0A6B8MY92</accession>
<proteinExistence type="predicted"/>
<reference evidence="4 5" key="1">
    <citation type="submission" date="2019-11" db="EMBL/GenBank/DDBJ databases">
        <title>Isolation and Application of One Kind of P-Hydroxybenzoic Acid Degrading Bacterium in Mitigating Cropping Obstacle of Cucumber.</title>
        <authorList>
            <person name="Wu F."/>
            <person name="An Y."/>
        </authorList>
    </citation>
    <scope>NUCLEOTIDE SEQUENCE [LARGE SCALE GENOMIC DNA]</scope>
    <source>
        <strain evidence="4 5">P620</strain>
    </source>
</reference>
<dbReference type="PANTHER" id="PTHR43861">
    <property type="entry name" value="TRANS-ACONITATE 2-METHYLTRANSFERASE-RELATED"/>
    <property type="match status" value="1"/>
</dbReference>
<keyword evidence="1 4" id="KW-0489">Methyltransferase</keyword>
<dbReference type="AlphaFoldDB" id="A0A6B8MY92"/>
<evidence type="ECO:0000313" key="5">
    <source>
        <dbReference type="Proteomes" id="UP000427108"/>
    </source>
</evidence>
<protein>
    <submittedName>
        <fullName evidence="4">Methyltransferase domain-containing protein</fullName>
    </submittedName>
</protein>
<dbReference type="Pfam" id="PF13649">
    <property type="entry name" value="Methyltransf_25"/>
    <property type="match status" value="1"/>
</dbReference>
<dbReference type="SUPFAM" id="SSF53335">
    <property type="entry name" value="S-adenosyl-L-methionine-dependent methyltransferases"/>
    <property type="match status" value="1"/>
</dbReference>
<name>A0A6B8MY92_KLEOX</name>
<evidence type="ECO:0000259" key="3">
    <source>
        <dbReference type="Pfam" id="PF13649"/>
    </source>
</evidence>
<organism evidence="4 5">
    <name type="scientific">Klebsiella oxytoca</name>
    <dbReference type="NCBI Taxonomy" id="571"/>
    <lineage>
        <taxon>Bacteria</taxon>
        <taxon>Pseudomonadati</taxon>
        <taxon>Pseudomonadota</taxon>
        <taxon>Gammaproteobacteria</taxon>
        <taxon>Enterobacterales</taxon>
        <taxon>Enterobacteriaceae</taxon>
        <taxon>Klebsiella/Raoultella group</taxon>
        <taxon>Klebsiella</taxon>
    </lineage>
</organism>
<keyword evidence="2 4" id="KW-0808">Transferase</keyword>
<evidence type="ECO:0000256" key="1">
    <source>
        <dbReference type="ARBA" id="ARBA00022603"/>
    </source>
</evidence>
<dbReference type="CDD" id="cd02440">
    <property type="entry name" value="AdoMet_MTases"/>
    <property type="match status" value="1"/>
</dbReference>
<dbReference type="GO" id="GO:0008168">
    <property type="term" value="F:methyltransferase activity"/>
    <property type="evidence" value="ECO:0007669"/>
    <property type="project" value="UniProtKB-KW"/>
</dbReference>
<evidence type="ECO:0000313" key="4">
    <source>
        <dbReference type="EMBL" id="QGN38048.1"/>
    </source>
</evidence>
<gene>
    <name evidence="4" type="ORF">GJ746_12380</name>
</gene>
<dbReference type="Proteomes" id="UP000427108">
    <property type="component" value="Chromosome"/>
</dbReference>
<dbReference type="InterPro" id="IPR029063">
    <property type="entry name" value="SAM-dependent_MTases_sf"/>
</dbReference>